<dbReference type="EMBL" id="JBEPSJ010000001">
    <property type="protein sequence ID" value="MET4581790.1"/>
    <property type="molecule type" value="Genomic_DNA"/>
</dbReference>
<keyword evidence="3" id="KW-1185">Reference proteome</keyword>
<dbReference type="Proteomes" id="UP001549257">
    <property type="component" value="Unassembled WGS sequence"/>
</dbReference>
<feature type="transmembrane region" description="Helical" evidence="1">
    <location>
        <begin position="46"/>
        <end position="66"/>
    </location>
</feature>
<gene>
    <name evidence="2" type="ORF">ABIE21_001280</name>
</gene>
<protein>
    <submittedName>
        <fullName evidence="2">Uncharacterized protein</fullName>
    </submittedName>
</protein>
<name>A0ABV2QMH8_9MICO</name>
<proteinExistence type="predicted"/>
<keyword evidence="1" id="KW-0812">Transmembrane</keyword>
<evidence type="ECO:0000313" key="2">
    <source>
        <dbReference type="EMBL" id="MET4581790.1"/>
    </source>
</evidence>
<sequence length="87" mass="10132">MMEQPEDLPEALRDAHRASTNSALLTVVTIAFGVVWLTGLETIPTWIVSVWFVLVIPLNLYLLFMYRRRYHALREMHDDSTPETSER</sequence>
<dbReference type="RefSeq" id="WP_354023953.1">
    <property type="nucleotide sequence ID" value="NZ_JBEPSJ010000001.1"/>
</dbReference>
<comment type="caution">
    <text evidence="2">The sequence shown here is derived from an EMBL/GenBank/DDBJ whole genome shotgun (WGS) entry which is preliminary data.</text>
</comment>
<reference evidence="2 3" key="1">
    <citation type="submission" date="2024-06" db="EMBL/GenBank/DDBJ databases">
        <title>Sorghum-associated microbial communities from plants grown in Nebraska, USA.</title>
        <authorList>
            <person name="Schachtman D."/>
        </authorList>
    </citation>
    <scope>NUCLEOTIDE SEQUENCE [LARGE SCALE GENOMIC DNA]</scope>
    <source>
        <strain evidence="2 3">2857</strain>
    </source>
</reference>
<organism evidence="2 3">
    <name type="scientific">Conyzicola nivalis</name>
    <dbReference type="NCBI Taxonomy" id="1477021"/>
    <lineage>
        <taxon>Bacteria</taxon>
        <taxon>Bacillati</taxon>
        <taxon>Actinomycetota</taxon>
        <taxon>Actinomycetes</taxon>
        <taxon>Micrococcales</taxon>
        <taxon>Microbacteriaceae</taxon>
        <taxon>Conyzicola</taxon>
    </lineage>
</organism>
<evidence type="ECO:0000313" key="3">
    <source>
        <dbReference type="Proteomes" id="UP001549257"/>
    </source>
</evidence>
<evidence type="ECO:0000256" key="1">
    <source>
        <dbReference type="SAM" id="Phobius"/>
    </source>
</evidence>
<keyword evidence="1" id="KW-1133">Transmembrane helix</keyword>
<feature type="transmembrane region" description="Helical" evidence="1">
    <location>
        <begin position="21"/>
        <end position="40"/>
    </location>
</feature>
<accession>A0ABV2QMH8</accession>
<keyword evidence="1" id="KW-0472">Membrane</keyword>